<feature type="compositionally biased region" description="Acidic residues" evidence="1">
    <location>
        <begin position="25"/>
        <end position="48"/>
    </location>
</feature>
<reference evidence="2" key="1">
    <citation type="journal article" date="2020" name="G3 (Bethesda)">
        <title>High-Quality Assemblies for Three Invasive Social Wasps from the &lt;i&gt;Vespula&lt;/i&gt; Genus.</title>
        <authorList>
            <person name="Harrop T.W.R."/>
            <person name="Guhlin J."/>
            <person name="McLaughlin G.M."/>
            <person name="Permina E."/>
            <person name="Stockwell P."/>
            <person name="Gilligan J."/>
            <person name="Le Lec M.F."/>
            <person name="Gruber M.A.M."/>
            <person name="Quinn O."/>
            <person name="Lovegrove M."/>
            <person name="Duncan E.J."/>
            <person name="Remnant E.J."/>
            <person name="Van Eeckhoven J."/>
            <person name="Graham B."/>
            <person name="Knapp R.A."/>
            <person name="Langford K.W."/>
            <person name="Kronenberg Z."/>
            <person name="Press M.O."/>
            <person name="Eacker S.M."/>
            <person name="Wilson-Rankin E.E."/>
            <person name="Purcell J."/>
            <person name="Lester P.J."/>
            <person name="Dearden P.K."/>
        </authorList>
    </citation>
    <scope>NUCLEOTIDE SEQUENCE</scope>
    <source>
        <strain evidence="2">Volc-1</strain>
    </source>
</reference>
<evidence type="ECO:0000313" key="3">
    <source>
        <dbReference type="Proteomes" id="UP000600918"/>
    </source>
</evidence>
<evidence type="ECO:0000313" key="2">
    <source>
        <dbReference type="EMBL" id="KAF7431851.1"/>
    </source>
</evidence>
<dbReference type="AlphaFoldDB" id="A0A834UD72"/>
<feature type="region of interest" description="Disordered" evidence="1">
    <location>
        <begin position="21"/>
        <end position="48"/>
    </location>
</feature>
<organism evidence="2 3">
    <name type="scientific">Vespula pensylvanica</name>
    <name type="common">Western yellow jacket</name>
    <name type="synonym">Wasp</name>
    <dbReference type="NCBI Taxonomy" id="30213"/>
    <lineage>
        <taxon>Eukaryota</taxon>
        <taxon>Metazoa</taxon>
        <taxon>Ecdysozoa</taxon>
        <taxon>Arthropoda</taxon>
        <taxon>Hexapoda</taxon>
        <taxon>Insecta</taxon>
        <taxon>Pterygota</taxon>
        <taxon>Neoptera</taxon>
        <taxon>Endopterygota</taxon>
        <taxon>Hymenoptera</taxon>
        <taxon>Apocrita</taxon>
        <taxon>Aculeata</taxon>
        <taxon>Vespoidea</taxon>
        <taxon>Vespidae</taxon>
        <taxon>Vespinae</taxon>
        <taxon>Vespula</taxon>
    </lineage>
</organism>
<name>A0A834UD72_VESPE</name>
<dbReference type="Proteomes" id="UP000600918">
    <property type="component" value="Unassembled WGS sequence"/>
</dbReference>
<protein>
    <submittedName>
        <fullName evidence="2">Uncharacterized protein</fullName>
    </submittedName>
</protein>
<accession>A0A834UD72</accession>
<comment type="caution">
    <text evidence="2">The sequence shown here is derived from an EMBL/GenBank/DDBJ whole genome shotgun (WGS) entry which is preliminary data.</text>
</comment>
<keyword evidence="3" id="KW-1185">Reference proteome</keyword>
<proteinExistence type="predicted"/>
<gene>
    <name evidence="2" type="ORF">H0235_004775</name>
</gene>
<evidence type="ECO:0000256" key="1">
    <source>
        <dbReference type="SAM" id="MobiDB-lite"/>
    </source>
</evidence>
<sequence length="86" mass="10171">MQDDVAPPEVANRKRYFRGGAFRVEEDEGEEEKEEEEEEEEEEDEEVEWSCRCRPHDVVVTNHCQVVMSLEELLAIAMIYPHRFVS</sequence>
<dbReference type="EMBL" id="JACSDY010000003">
    <property type="protein sequence ID" value="KAF7431851.1"/>
    <property type="molecule type" value="Genomic_DNA"/>
</dbReference>